<gene>
    <name evidence="2" type="ORF">BI198_09605</name>
</gene>
<reference evidence="3" key="1">
    <citation type="submission" date="2016-09" db="EMBL/GenBank/DDBJ databases">
        <authorList>
            <person name="Wan X."/>
            <person name="Hou S."/>
        </authorList>
    </citation>
    <scope>NUCLEOTIDE SEQUENCE [LARGE SCALE GENOMIC DNA]</scope>
    <source>
        <strain evidence="3">KH87</strain>
    </source>
</reference>
<dbReference type="Proteomes" id="UP000242258">
    <property type="component" value="Unassembled WGS sequence"/>
</dbReference>
<name>A0A1E7Q6R1_9GAMM</name>
<evidence type="ECO:0000313" key="3">
    <source>
        <dbReference type="Proteomes" id="UP000242258"/>
    </source>
</evidence>
<protein>
    <recommendedName>
        <fullName evidence="1">N-acetyltransferase domain-containing protein</fullName>
    </recommendedName>
</protein>
<sequence length="182" mass="20576">MLLKTTDDILNYFTFTTPRLSLKPVDHTTLPFLAKLYGCSNTMHYIAAPFSYVQTAAMLNTMLRKQKQQQCDSLILLLKNKNSLIEYGISGMPYIDFVNKKAEIGVILLLKFQNIGVALEVMRAIVAKLIALEIKTIYMQISPTNKAAILLASKLGFIANTEKTRYIYQYVVNTKDNKILKG</sequence>
<dbReference type="GO" id="GO:0016747">
    <property type="term" value="F:acyltransferase activity, transferring groups other than amino-acyl groups"/>
    <property type="evidence" value="ECO:0007669"/>
    <property type="project" value="InterPro"/>
</dbReference>
<dbReference type="PANTHER" id="PTHR43792">
    <property type="entry name" value="GNAT FAMILY, PUTATIVE (AFU_ORTHOLOGUE AFUA_3G00765)-RELATED-RELATED"/>
    <property type="match status" value="1"/>
</dbReference>
<dbReference type="PANTHER" id="PTHR43792:SF1">
    <property type="entry name" value="N-ACETYLTRANSFERASE DOMAIN-CONTAINING PROTEIN"/>
    <property type="match status" value="1"/>
</dbReference>
<organism evidence="2 3">
    <name type="scientific">Rheinheimera salexigens</name>
    <dbReference type="NCBI Taxonomy" id="1628148"/>
    <lineage>
        <taxon>Bacteria</taxon>
        <taxon>Pseudomonadati</taxon>
        <taxon>Pseudomonadota</taxon>
        <taxon>Gammaproteobacteria</taxon>
        <taxon>Chromatiales</taxon>
        <taxon>Chromatiaceae</taxon>
        <taxon>Rheinheimera</taxon>
    </lineage>
</organism>
<dbReference type="OrthoDB" id="9785602at2"/>
<dbReference type="Gene3D" id="3.40.630.30">
    <property type="match status" value="1"/>
</dbReference>
<dbReference type="RefSeq" id="WP_070049361.1">
    <property type="nucleotide sequence ID" value="NZ_CBCSDO010000004.1"/>
</dbReference>
<dbReference type="InterPro" id="IPR016181">
    <property type="entry name" value="Acyl_CoA_acyltransferase"/>
</dbReference>
<proteinExistence type="predicted"/>
<dbReference type="EMBL" id="MKEK01000001">
    <property type="protein sequence ID" value="OEY69791.1"/>
    <property type="molecule type" value="Genomic_DNA"/>
</dbReference>
<evidence type="ECO:0000259" key="1">
    <source>
        <dbReference type="Pfam" id="PF13302"/>
    </source>
</evidence>
<evidence type="ECO:0000313" key="2">
    <source>
        <dbReference type="EMBL" id="OEY69791.1"/>
    </source>
</evidence>
<dbReference type="InterPro" id="IPR000182">
    <property type="entry name" value="GNAT_dom"/>
</dbReference>
<comment type="caution">
    <text evidence="2">The sequence shown here is derived from an EMBL/GenBank/DDBJ whole genome shotgun (WGS) entry which is preliminary data.</text>
</comment>
<dbReference type="SUPFAM" id="SSF55729">
    <property type="entry name" value="Acyl-CoA N-acyltransferases (Nat)"/>
    <property type="match status" value="1"/>
</dbReference>
<dbReference type="AlphaFoldDB" id="A0A1E7Q6R1"/>
<dbReference type="STRING" id="1628148.BI198_09605"/>
<feature type="domain" description="N-acetyltransferase" evidence="1">
    <location>
        <begin position="19"/>
        <end position="157"/>
    </location>
</feature>
<dbReference type="Pfam" id="PF13302">
    <property type="entry name" value="Acetyltransf_3"/>
    <property type="match status" value="1"/>
</dbReference>
<dbReference type="InterPro" id="IPR051531">
    <property type="entry name" value="N-acetyltransferase"/>
</dbReference>
<keyword evidence="3" id="KW-1185">Reference proteome</keyword>
<accession>A0A1E7Q6R1</accession>